<proteinExistence type="predicted"/>
<evidence type="ECO:0000256" key="1">
    <source>
        <dbReference type="SAM" id="MobiDB-lite"/>
    </source>
</evidence>
<dbReference type="Proteomes" id="UP000596661">
    <property type="component" value="Chromosome 2"/>
</dbReference>
<dbReference type="EMBL" id="UZAU01000123">
    <property type="status" value="NOT_ANNOTATED_CDS"/>
    <property type="molecule type" value="Genomic_DNA"/>
</dbReference>
<feature type="region of interest" description="Disordered" evidence="1">
    <location>
        <begin position="18"/>
        <end position="40"/>
    </location>
</feature>
<dbReference type="AlphaFoldDB" id="A0A803P1R3"/>
<protein>
    <submittedName>
        <fullName evidence="2">Uncharacterized protein</fullName>
    </submittedName>
</protein>
<evidence type="ECO:0000313" key="3">
    <source>
        <dbReference type="Proteomes" id="UP000596661"/>
    </source>
</evidence>
<name>A0A803P1R3_CANSA</name>
<accession>A0A803P1R3</accession>
<reference evidence="2" key="1">
    <citation type="submission" date="2018-11" db="EMBL/GenBank/DDBJ databases">
        <authorList>
            <person name="Grassa J C."/>
        </authorList>
    </citation>
    <scope>NUCLEOTIDE SEQUENCE [LARGE SCALE GENOMIC DNA]</scope>
</reference>
<dbReference type="Gramene" id="evm.model.02.594">
    <property type="protein sequence ID" value="cds.evm.model.02.594"/>
    <property type="gene ID" value="evm.TU.02.594"/>
</dbReference>
<dbReference type="EnsemblPlants" id="evm.model.02.594">
    <property type="protein sequence ID" value="cds.evm.model.02.594"/>
    <property type="gene ID" value="evm.TU.02.594"/>
</dbReference>
<reference evidence="2" key="2">
    <citation type="submission" date="2021-03" db="UniProtKB">
        <authorList>
            <consortium name="EnsemblPlants"/>
        </authorList>
    </citation>
    <scope>IDENTIFICATION</scope>
</reference>
<keyword evidence="3" id="KW-1185">Reference proteome</keyword>
<organism evidence="2 3">
    <name type="scientific">Cannabis sativa</name>
    <name type="common">Hemp</name>
    <name type="synonym">Marijuana</name>
    <dbReference type="NCBI Taxonomy" id="3483"/>
    <lineage>
        <taxon>Eukaryota</taxon>
        <taxon>Viridiplantae</taxon>
        <taxon>Streptophyta</taxon>
        <taxon>Embryophyta</taxon>
        <taxon>Tracheophyta</taxon>
        <taxon>Spermatophyta</taxon>
        <taxon>Magnoliopsida</taxon>
        <taxon>eudicotyledons</taxon>
        <taxon>Gunneridae</taxon>
        <taxon>Pentapetalae</taxon>
        <taxon>rosids</taxon>
        <taxon>fabids</taxon>
        <taxon>Rosales</taxon>
        <taxon>Cannabaceae</taxon>
        <taxon>Cannabis</taxon>
    </lineage>
</organism>
<sequence>MAKKKRVVSKPTKVVAVSEKDEIDSTEKDEPDLPSIQTEVEEQPAPEIFLDSCENLEADLVDESPIKKIDGLRPVSWAEEAENDDFHAKARDIWSKFKSNQGLTPRSGFLKGL</sequence>
<feature type="compositionally biased region" description="Basic and acidic residues" evidence="1">
    <location>
        <begin position="18"/>
        <end position="28"/>
    </location>
</feature>
<evidence type="ECO:0000313" key="2">
    <source>
        <dbReference type="EnsemblPlants" id="cds.evm.model.02.594"/>
    </source>
</evidence>